<name>A0A183HQB0_9BILA</name>
<dbReference type="STRING" id="387005.A0A183HQB0"/>
<proteinExistence type="predicted"/>
<evidence type="ECO:0000313" key="3">
    <source>
        <dbReference type="WBParaSite" id="OFLC_0000967101-mRNA-1"/>
    </source>
</evidence>
<gene>
    <name evidence="1" type="ORF">OFLC_LOCUS9674</name>
</gene>
<accession>A0A183HQB0</accession>
<organism evidence="3">
    <name type="scientific">Onchocerca flexuosa</name>
    <dbReference type="NCBI Taxonomy" id="387005"/>
    <lineage>
        <taxon>Eukaryota</taxon>
        <taxon>Metazoa</taxon>
        <taxon>Ecdysozoa</taxon>
        <taxon>Nematoda</taxon>
        <taxon>Chromadorea</taxon>
        <taxon>Rhabditida</taxon>
        <taxon>Spirurina</taxon>
        <taxon>Spiruromorpha</taxon>
        <taxon>Filarioidea</taxon>
        <taxon>Onchocercidae</taxon>
        <taxon>Onchocerca</taxon>
    </lineage>
</organism>
<dbReference type="WBParaSite" id="OFLC_0000967101-mRNA-1">
    <property type="protein sequence ID" value="OFLC_0000967101-mRNA-1"/>
    <property type="gene ID" value="OFLC_0000967101"/>
</dbReference>
<dbReference type="EMBL" id="UZAJ01012122">
    <property type="protein sequence ID" value="VDO62364.1"/>
    <property type="molecule type" value="Genomic_DNA"/>
</dbReference>
<dbReference type="PANTHER" id="PTHR21696:SF2">
    <property type="entry name" value="PROTEIN UNC-79 HOMOLOG"/>
    <property type="match status" value="1"/>
</dbReference>
<reference evidence="1 2" key="2">
    <citation type="submission" date="2018-11" db="EMBL/GenBank/DDBJ databases">
        <authorList>
            <consortium name="Pathogen Informatics"/>
        </authorList>
    </citation>
    <scope>NUCLEOTIDE SEQUENCE [LARGE SCALE GENOMIC DNA]</scope>
</reference>
<keyword evidence="2" id="KW-1185">Reference proteome</keyword>
<dbReference type="PANTHER" id="PTHR21696">
    <property type="entry name" value="PROTEIN UNC-79 HOMOLOG"/>
    <property type="match status" value="1"/>
</dbReference>
<dbReference type="InterPro" id="IPR024855">
    <property type="entry name" value="UNC79"/>
</dbReference>
<evidence type="ECO:0000313" key="2">
    <source>
        <dbReference type="Proteomes" id="UP000267606"/>
    </source>
</evidence>
<dbReference type="AlphaFoldDB" id="A0A183HQB0"/>
<evidence type="ECO:0000313" key="1">
    <source>
        <dbReference type="EMBL" id="VDO62364.1"/>
    </source>
</evidence>
<reference evidence="3" key="1">
    <citation type="submission" date="2016-06" db="UniProtKB">
        <authorList>
            <consortium name="WormBaseParasite"/>
        </authorList>
    </citation>
    <scope>IDENTIFICATION</scope>
</reference>
<dbReference type="Proteomes" id="UP000267606">
    <property type="component" value="Unassembled WGS sequence"/>
</dbReference>
<sequence>MLFVFQLSEGKLEAIEEEGTDDDKKQIDRTKRCFRKATNNVIMDRRTYRCGFCNELLGNFDEETLSLCMIALETFVHREPAMAAPSLFRIISTVTRLIDK</sequence>
<protein>
    <submittedName>
        <fullName evidence="3">Tho2 domain-containing protein</fullName>
    </submittedName>
</protein>